<dbReference type="EMBL" id="LN829119">
    <property type="protein sequence ID" value="CPR15342.1"/>
    <property type="molecule type" value="Genomic_DNA"/>
</dbReference>
<keyword evidence="2" id="KW-1185">Reference proteome</keyword>
<evidence type="ECO:0008006" key="3">
    <source>
        <dbReference type="Google" id="ProtNLM"/>
    </source>
</evidence>
<proteinExistence type="predicted"/>
<dbReference type="Gene3D" id="1.25.40.10">
    <property type="entry name" value="Tetratricopeptide repeat domain"/>
    <property type="match status" value="1"/>
</dbReference>
<protein>
    <recommendedName>
        <fullName evidence="3">Transmembrane protein</fullName>
    </recommendedName>
</protein>
<dbReference type="Proteomes" id="UP000033187">
    <property type="component" value="Chromosome 1"/>
</dbReference>
<organism evidence="1 2">
    <name type="scientific">Candidatus Filomicrobium marinum</name>
    <dbReference type="NCBI Taxonomy" id="1608628"/>
    <lineage>
        <taxon>Bacteria</taxon>
        <taxon>Pseudomonadati</taxon>
        <taxon>Pseudomonadota</taxon>
        <taxon>Alphaproteobacteria</taxon>
        <taxon>Hyphomicrobiales</taxon>
        <taxon>Hyphomicrobiaceae</taxon>
        <taxon>Filomicrobium</taxon>
    </lineage>
</organism>
<evidence type="ECO:0000313" key="2">
    <source>
        <dbReference type="Proteomes" id="UP000033187"/>
    </source>
</evidence>
<gene>
    <name evidence="1" type="ORF">YBN1229_v1_0315</name>
</gene>
<dbReference type="Pfam" id="PF06041">
    <property type="entry name" value="DUF924"/>
    <property type="match status" value="1"/>
</dbReference>
<evidence type="ECO:0000313" key="1">
    <source>
        <dbReference type="EMBL" id="CPR15342.1"/>
    </source>
</evidence>
<dbReference type="AlphaFoldDB" id="A0A0D6JAG0"/>
<sequence length="189" mass="21382">MGSEIAEDSWAQRVVKFWFDTLSPKDWFQPPTEVDAEIVSQFSDLPDEIFGKPDAVLLTSPYVALAAIVALDQFPRNLYRGTERAFAYDERALGLAKAVVARGFDRDDGLSTDQRVFMYLPFEHSESIADQEQAVTLIRALGNDVYTQYAVAHRDVIARFGRFPHRNKILARDSTEQEAEFLLQPGSSF</sequence>
<reference evidence="2" key="1">
    <citation type="submission" date="2015-02" db="EMBL/GenBank/DDBJ databases">
        <authorList>
            <person name="Chooi Y.-H."/>
        </authorList>
    </citation>
    <scope>NUCLEOTIDE SEQUENCE [LARGE SCALE GENOMIC DNA]</scope>
    <source>
        <strain evidence="2">strain Y</strain>
    </source>
</reference>
<dbReference type="OrthoDB" id="7593450at2"/>
<dbReference type="InterPro" id="IPR011990">
    <property type="entry name" value="TPR-like_helical_dom_sf"/>
</dbReference>
<dbReference type="KEGG" id="fil:BN1229_v1_0310"/>
<accession>A0A0D6JAG0</accession>
<dbReference type="RefSeq" id="WP_046475828.1">
    <property type="nucleotide sequence ID" value="NZ_LN829118.1"/>
</dbReference>
<dbReference type="Gene3D" id="1.20.58.320">
    <property type="entry name" value="TPR-like"/>
    <property type="match status" value="1"/>
</dbReference>
<dbReference type="InterPro" id="IPR010323">
    <property type="entry name" value="DUF924"/>
</dbReference>
<dbReference type="KEGG" id="fiy:BN1229_v1_0315"/>
<dbReference type="SUPFAM" id="SSF48452">
    <property type="entry name" value="TPR-like"/>
    <property type="match status" value="1"/>
</dbReference>
<name>A0A0D6JAG0_9HYPH</name>